<feature type="region of interest" description="Disordered" evidence="1">
    <location>
        <begin position="47"/>
        <end position="120"/>
    </location>
</feature>
<protein>
    <submittedName>
        <fullName evidence="3">DUF4124 domain-containing protein</fullName>
    </submittedName>
</protein>
<dbReference type="InterPro" id="IPR025392">
    <property type="entry name" value="DUF4124"/>
</dbReference>
<organism evidence="3 4">
    <name type="scientific">Geoanaerobacter pelophilus</name>
    <dbReference type="NCBI Taxonomy" id="60036"/>
    <lineage>
        <taxon>Bacteria</taxon>
        <taxon>Pseudomonadati</taxon>
        <taxon>Thermodesulfobacteriota</taxon>
        <taxon>Desulfuromonadia</taxon>
        <taxon>Geobacterales</taxon>
        <taxon>Geobacteraceae</taxon>
        <taxon>Geoanaerobacter</taxon>
    </lineage>
</organism>
<feature type="compositionally biased region" description="Low complexity" evidence="1">
    <location>
        <begin position="67"/>
        <end position="84"/>
    </location>
</feature>
<sequence>MKKLTIFLLLIAATAYGEIYRWTDSKGTTHFTNSIYEIPDRYRAKAKPVDLGIPEQKSDQPQPPQASPVAVPSQQASAPAAAATLPPPALPAQVKESVRERPIVRTNKSFRPARRSSEQE</sequence>
<dbReference type="Proteomes" id="UP000811899">
    <property type="component" value="Unassembled WGS sequence"/>
</dbReference>
<dbReference type="EMBL" id="JAHCVJ010000008">
    <property type="protein sequence ID" value="MBT0666069.1"/>
    <property type="molecule type" value="Genomic_DNA"/>
</dbReference>
<proteinExistence type="predicted"/>
<name>A0AAW4LDI1_9BACT</name>
<dbReference type="Pfam" id="PF13511">
    <property type="entry name" value="DUF4124"/>
    <property type="match status" value="1"/>
</dbReference>
<evidence type="ECO:0000256" key="1">
    <source>
        <dbReference type="SAM" id="MobiDB-lite"/>
    </source>
</evidence>
<comment type="caution">
    <text evidence="3">The sequence shown here is derived from an EMBL/GenBank/DDBJ whole genome shotgun (WGS) entry which is preliminary data.</text>
</comment>
<dbReference type="RefSeq" id="WP_214172836.1">
    <property type="nucleotide sequence ID" value="NZ_JAHCVJ010000008.1"/>
</dbReference>
<accession>A0AAW4LDI1</accession>
<dbReference type="AlphaFoldDB" id="A0AAW4LDI1"/>
<reference evidence="3 4" key="1">
    <citation type="submission" date="2021-05" db="EMBL/GenBank/DDBJ databases">
        <title>The draft genome of Geobacter pelophilus DSM 12255.</title>
        <authorList>
            <person name="Xu Z."/>
            <person name="Masuda Y."/>
            <person name="Itoh H."/>
            <person name="Senoo K."/>
        </authorList>
    </citation>
    <scope>NUCLEOTIDE SEQUENCE [LARGE SCALE GENOMIC DNA]</scope>
    <source>
        <strain evidence="3 4">DSM 12255</strain>
    </source>
</reference>
<keyword evidence="4" id="KW-1185">Reference proteome</keyword>
<evidence type="ECO:0000313" key="3">
    <source>
        <dbReference type="EMBL" id="MBT0666069.1"/>
    </source>
</evidence>
<feature type="domain" description="DUF4124" evidence="2">
    <location>
        <begin position="7"/>
        <end position="82"/>
    </location>
</feature>
<gene>
    <name evidence="3" type="ORF">KI809_17285</name>
</gene>
<evidence type="ECO:0000259" key="2">
    <source>
        <dbReference type="Pfam" id="PF13511"/>
    </source>
</evidence>
<evidence type="ECO:0000313" key="4">
    <source>
        <dbReference type="Proteomes" id="UP000811899"/>
    </source>
</evidence>